<evidence type="ECO:0000313" key="3">
    <source>
        <dbReference type="EMBL" id="ADK80628.1"/>
    </source>
</evidence>
<dbReference type="Proteomes" id="UP000002318">
    <property type="component" value="Chromosome"/>
</dbReference>
<dbReference type="KEGG" id="ssm:Spirs_1501"/>
<dbReference type="HOGENOM" id="CLU_000022_45_5_12"/>
<dbReference type="InterPro" id="IPR020845">
    <property type="entry name" value="AMP-binding_CS"/>
</dbReference>
<gene>
    <name evidence="3" type="ordered locus">Spirs_1501</name>
</gene>
<dbReference type="Pfam" id="PF00501">
    <property type="entry name" value="AMP-binding"/>
    <property type="match status" value="1"/>
</dbReference>
<dbReference type="InterPro" id="IPR042099">
    <property type="entry name" value="ANL_N_sf"/>
</dbReference>
<feature type="domain" description="AMP-dependent synthetase/ligase" evidence="2">
    <location>
        <begin position="12"/>
        <end position="461"/>
    </location>
</feature>
<dbReference type="InterPro" id="IPR052987">
    <property type="entry name" value="Chloroplast_AMP-bd_Enzymes"/>
</dbReference>
<dbReference type="GO" id="GO:0016874">
    <property type="term" value="F:ligase activity"/>
    <property type="evidence" value="ECO:0007669"/>
    <property type="project" value="UniProtKB-KW"/>
</dbReference>
<keyword evidence="1" id="KW-0472">Membrane</keyword>
<dbReference type="SUPFAM" id="SSF56801">
    <property type="entry name" value="Acetyl-CoA synthetase-like"/>
    <property type="match status" value="1"/>
</dbReference>
<keyword evidence="1" id="KW-1133">Transmembrane helix</keyword>
<keyword evidence="3" id="KW-0436">Ligase</keyword>
<dbReference type="Gene3D" id="3.40.50.12780">
    <property type="entry name" value="N-terminal domain of ligase-like"/>
    <property type="match status" value="1"/>
</dbReference>
<dbReference type="OrthoDB" id="311554at2"/>
<dbReference type="InterPro" id="IPR020459">
    <property type="entry name" value="AMP-binding"/>
</dbReference>
<dbReference type="EMBL" id="CP002116">
    <property type="protein sequence ID" value="ADK80628.1"/>
    <property type="molecule type" value="Genomic_DNA"/>
</dbReference>
<dbReference type="RefSeq" id="WP_013254092.1">
    <property type="nucleotide sequence ID" value="NC_014364.1"/>
</dbReference>
<evidence type="ECO:0000313" key="4">
    <source>
        <dbReference type="Proteomes" id="UP000002318"/>
    </source>
</evidence>
<feature type="transmembrane region" description="Helical" evidence="1">
    <location>
        <begin position="335"/>
        <end position="360"/>
    </location>
</feature>
<name>E1R593_SEDSS</name>
<sequence length="634" mass="70817">MAPLDTVPKRIREIAQKHPDMTALLAKGKEGEFEATSFREMMESCSAFSCALNDIGVERGAHVGIISDNRKEWILADLAMLGLGVVDVPRGSDSTADEIAYILGHAECEIAFAENGAQADKIIANAHDLPLLKRIILFDASRSPSKKLPSSLELSSFDEMMKRGSELLPQKQDFFDKEIDKGSLNDLATIIYTSGTTGEPKGVMLPHRSFIFQLDRVYDHIQIVPGHILLSVLPVWHSFERAVEYIMLARGAAIAYSKPIGAVMLPDMQKVKPQWLASVPRIWEGVRAAIFKNISKEGKVKQLLFSFFVTVGELHSAMFNMVTDRKPDFVGRHRWLDILLAIIPLILLTPFQLLGSLLVFGKLKARLGGKFIAGISGGGALPPYVDRFFQAAGILLLEGYGLTETGPVLAVRKQKHPVHGTVGPLLADIEHRVVDREGVVLPPGRKGVLYVKSPQVMDGYYKREEATEAVLHDGWLNTGDITLFTRQGEFKILGRAKETIVLLGGENIEPVPIEEHLCASDAIAQAMVVGQDKKFLAALIVPEMEKLQQYAQEKGISYIQAEELLMNPEIQEYVHDRIQEQVNPKNGFKHFERIYRFTLLPKPFEVGKELTHTLKIRRSVVYKLYRHEIDSLFR</sequence>
<dbReference type="STRING" id="573413.Spirs_1501"/>
<protein>
    <submittedName>
        <fullName evidence="3">AMP-dependent synthetase and ligase</fullName>
    </submittedName>
</protein>
<organism evidence="3 4">
    <name type="scientific">Sediminispirochaeta smaragdinae (strain DSM 11293 / JCM 15392 / SEBR 4228)</name>
    <name type="common">Spirochaeta smaragdinae</name>
    <dbReference type="NCBI Taxonomy" id="573413"/>
    <lineage>
        <taxon>Bacteria</taxon>
        <taxon>Pseudomonadati</taxon>
        <taxon>Spirochaetota</taxon>
        <taxon>Spirochaetia</taxon>
        <taxon>Spirochaetales</taxon>
        <taxon>Spirochaetaceae</taxon>
        <taxon>Sediminispirochaeta</taxon>
    </lineage>
</organism>
<accession>E1R593</accession>
<evidence type="ECO:0000259" key="2">
    <source>
        <dbReference type="Pfam" id="PF00501"/>
    </source>
</evidence>
<dbReference type="Gene3D" id="3.30.300.30">
    <property type="match status" value="1"/>
</dbReference>
<proteinExistence type="predicted"/>
<keyword evidence="4" id="KW-1185">Reference proteome</keyword>
<dbReference type="InterPro" id="IPR045851">
    <property type="entry name" value="AMP-bd_C_sf"/>
</dbReference>
<dbReference type="AlphaFoldDB" id="E1R593"/>
<evidence type="ECO:0000256" key="1">
    <source>
        <dbReference type="SAM" id="Phobius"/>
    </source>
</evidence>
<reference evidence="3 4" key="1">
    <citation type="journal article" date="2010" name="Stand. Genomic Sci.">
        <title>Complete genome sequence of Spirochaeta smaragdinae type strain (SEBR 4228).</title>
        <authorList>
            <person name="Mavromatis K."/>
            <person name="Yasawong M."/>
            <person name="Chertkov O."/>
            <person name="Lapidus A."/>
            <person name="Lucas S."/>
            <person name="Nolan M."/>
            <person name="Del Rio T.G."/>
            <person name="Tice H."/>
            <person name="Cheng J.F."/>
            <person name="Pitluck S."/>
            <person name="Liolios K."/>
            <person name="Ivanova N."/>
            <person name="Tapia R."/>
            <person name="Han C."/>
            <person name="Bruce D."/>
            <person name="Goodwin L."/>
            <person name="Pati A."/>
            <person name="Chen A."/>
            <person name="Palaniappan K."/>
            <person name="Land M."/>
            <person name="Hauser L."/>
            <person name="Chang Y.J."/>
            <person name="Jeffries C.D."/>
            <person name="Detter J.C."/>
            <person name="Rohde M."/>
            <person name="Brambilla E."/>
            <person name="Spring S."/>
            <person name="Goker M."/>
            <person name="Sikorski J."/>
            <person name="Woyke T."/>
            <person name="Bristow J."/>
            <person name="Eisen J.A."/>
            <person name="Markowitz V."/>
            <person name="Hugenholtz P."/>
            <person name="Klenk H.P."/>
            <person name="Kyrpides N.C."/>
        </authorList>
    </citation>
    <scope>NUCLEOTIDE SEQUENCE [LARGE SCALE GENOMIC DNA]</scope>
    <source>
        <strain evidence="4">DSM 11293 / JCM 15392 / SEBR 4228</strain>
    </source>
</reference>
<keyword evidence="1" id="KW-0812">Transmembrane</keyword>
<dbReference type="InterPro" id="IPR000873">
    <property type="entry name" value="AMP-dep_synth/lig_dom"/>
</dbReference>
<dbReference type="PROSITE" id="PS00455">
    <property type="entry name" value="AMP_BINDING"/>
    <property type="match status" value="1"/>
</dbReference>
<dbReference type="PANTHER" id="PTHR43813">
    <property type="entry name" value="ACYL-ACTIVATING ENZYME 16, CHLOROPLASTIC-RELATED"/>
    <property type="match status" value="1"/>
</dbReference>
<dbReference type="PRINTS" id="PR00154">
    <property type="entry name" value="AMPBINDING"/>
</dbReference>
<dbReference type="Pfam" id="PF23562">
    <property type="entry name" value="AMP-binding_C_3"/>
    <property type="match status" value="1"/>
</dbReference>
<dbReference type="PANTHER" id="PTHR43813:SF1">
    <property type="entry name" value="ACYL-ACTIVATING ENZYME 16, CHLOROPLASTIC-RELATED"/>
    <property type="match status" value="1"/>
</dbReference>
<dbReference type="eggNOG" id="COG1022">
    <property type="taxonomic scope" value="Bacteria"/>
</dbReference>